<dbReference type="Proteomes" id="UP000739538">
    <property type="component" value="Unassembled WGS sequence"/>
</dbReference>
<evidence type="ECO:0000256" key="1">
    <source>
        <dbReference type="SAM" id="MobiDB-lite"/>
    </source>
</evidence>
<sequence>MTQSTEVRSEVSSLPRREPGRSEIDVQEVGRALRRFVRGSDRMDETLERVGEGWLPALLHRYRDEGHVRTPFPFYLPDARLGGEGGEPLDSLLRRALTGLELDAGDARVLTDNLPRFEKAIRAALEGRTGRIPFQDVAGEAGASAVQGLSDHVRPVLEKAWTVLVSAVPPGELLPFGGDVPLELWIHAAETRAHAVRSTLVAELSELRRRTRERLALELTDETESVRGLGGGPDVLDPSALARVSKKRSGRVGLDPARRDALLAAVEVIEGFLQGAASPALLVVETGESRTDAVRRTSGVPEMDGNSASAEAAADDHEAHTSTSSVWVFTDPDPSSRALELFLREADAWTEIVQAIRRCELEVEGTFDPARHEPVLGAITRDSLTQEELALLPPVLAVESSVRLRGRGLSALSRVLRSGWPVHVLVSIDPFDDTEPDRYRLELGYIGMGHRRAAVHQGTASEPADLIGSFARLSGRLEPSLHIIATANTDAEPGPWLHLGAAVEGRAHPVFIYDPGTGRSWSERFDFGGNPATEIDWPVYPFAYQPVDESVRQQSLELAFTFVDFALLDRSARDHFRIIPDGFEHDDLVPVAEALESSELSHTPRIPYVWAVGGDGRLTRLATTEAMLRGSRDRLDFWWTLQELAGVRNAYVQSAVARAEGAAAERAETERQEREAKFQGELDEARESAVKDALGGVAQFLIGMGDAPQAFAGGFGGAVGGLVGGTTAGAGGTGSAGASAGATVDVPTSTPSTEEAPVQPSAPAPAAPAADAAEDPWVDTPLCTSCNDCVQINPRLFVYDENKQVRIGDPEAGTFADLVKAAEKCPSRCIHTGTPLNADEPGLSELVERAKAFR</sequence>
<organism evidence="2 3">
    <name type="scientific">Eiseniibacteriota bacterium</name>
    <dbReference type="NCBI Taxonomy" id="2212470"/>
    <lineage>
        <taxon>Bacteria</taxon>
        <taxon>Candidatus Eiseniibacteriota</taxon>
    </lineage>
</organism>
<name>A0A956NB00_UNCEI</name>
<proteinExistence type="predicted"/>
<evidence type="ECO:0000313" key="3">
    <source>
        <dbReference type="Proteomes" id="UP000739538"/>
    </source>
</evidence>
<dbReference type="Gene3D" id="3.30.70.20">
    <property type="match status" value="1"/>
</dbReference>
<dbReference type="EMBL" id="JAGQHS010000002">
    <property type="protein sequence ID" value="MCA9754320.1"/>
    <property type="molecule type" value="Genomic_DNA"/>
</dbReference>
<dbReference type="AlphaFoldDB" id="A0A956NB00"/>
<feature type="region of interest" description="Disordered" evidence="1">
    <location>
        <begin position="1"/>
        <end position="23"/>
    </location>
</feature>
<feature type="region of interest" description="Disordered" evidence="1">
    <location>
        <begin position="731"/>
        <end position="773"/>
    </location>
</feature>
<evidence type="ECO:0000313" key="2">
    <source>
        <dbReference type="EMBL" id="MCA9754320.1"/>
    </source>
</evidence>
<accession>A0A956NB00</accession>
<dbReference type="SUPFAM" id="SSF54862">
    <property type="entry name" value="4Fe-4S ferredoxins"/>
    <property type="match status" value="1"/>
</dbReference>
<comment type="caution">
    <text evidence="2">The sequence shown here is derived from an EMBL/GenBank/DDBJ whole genome shotgun (WGS) entry which is preliminary data.</text>
</comment>
<reference evidence="2" key="1">
    <citation type="submission" date="2020-04" db="EMBL/GenBank/DDBJ databases">
        <authorList>
            <person name="Zhang T."/>
        </authorList>
    </citation>
    <scope>NUCLEOTIDE SEQUENCE</scope>
    <source>
        <strain evidence="2">HKST-UBA02</strain>
    </source>
</reference>
<feature type="region of interest" description="Disordered" evidence="1">
    <location>
        <begin position="292"/>
        <end position="317"/>
    </location>
</feature>
<reference evidence="2" key="2">
    <citation type="journal article" date="2021" name="Microbiome">
        <title>Successional dynamics and alternative stable states in a saline activated sludge microbial community over 9 years.</title>
        <authorList>
            <person name="Wang Y."/>
            <person name="Ye J."/>
            <person name="Ju F."/>
            <person name="Liu L."/>
            <person name="Boyd J.A."/>
            <person name="Deng Y."/>
            <person name="Parks D.H."/>
            <person name="Jiang X."/>
            <person name="Yin X."/>
            <person name="Woodcroft B.J."/>
            <person name="Tyson G.W."/>
            <person name="Hugenholtz P."/>
            <person name="Polz M.F."/>
            <person name="Zhang T."/>
        </authorList>
    </citation>
    <scope>NUCLEOTIDE SEQUENCE</scope>
    <source>
        <strain evidence="2">HKST-UBA02</strain>
    </source>
</reference>
<dbReference type="Pfam" id="PF13370">
    <property type="entry name" value="Fer4_13"/>
    <property type="match status" value="1"/>
</dbReference>
<feature type="compositionally biased region" description="Polar residues" evidence="1">
    <location>
        <begin position="1"/>
        <end position="12"/>
    </location>
</feature>
<protein>
    <submittedName>
        <fullName evidence="2">Ferredoxin</fullName>
    </submittedName>
</protein>
<gene>
    <name evidence="2" type="ORF">KDA27_00850</name>
</gene>